<comment type="caution">
    <text evidence="1">The sequence shown here is derived from an EMBL/GenBank/DDBJ whole genome shotgun (WGS) entry which is preliminary data.</text>
</comment>
<organism evidence="1 2">
    <name type="scientific">Candidatus Buchananbacteria bacterium RIFCSPHIGHO2_01_FULL_39_14</name>
    <dbReference type="NCBI Taxonomy" id="1797532"/>
    <lineage>
        <taxon>Bacteria</taxon>
        <taxon>Candidatus Buchananiibacteriota</taxon>
    </lineage>
</organism>
<reference evidence="1 2" key="1">
    <citation type="journal article" date="2016" name="Nat. Commun.">
        <title>Thousands of microbial genomes shed light on interconnected biogeochemical processes in an aquifer system.</title>
        <authorList>
            <person name="Anantharaman K."/>
            <person name="Brown C.T."/>
            <person name="Hug L.A."/>
            <person name="Sharon I."/>
            <person name="Castelle C.J."/>
            <person name="Probst A.J."/>
            <person name="Thomas B.C."/>
            <person name="Singh A."/>
            <person name="Wilkins M.J."/>
            <person name="Karaoz U."/>
            <person name="Brodie E.L."/>
            <person name="Williams K.H."/>
            <person name="Hubbard S.S."/>
            <person name="Banfield J.F."/>
        </authorList>
    </citation>
    <scope>NUCLEOTIDE SEQUENCE [LARGE SCALE GENOMIC DNA]</scope>
</reference>
<proteinExistence type="predicted"/>
<evidence type="ECO:0000313" key="1">
    <source>
        <dbReference type="EMBL" id="OGY43427.1"/>
    </source>
</evidence>
<dbReference type="EMBL" id="MHIB01000037">
    <property type="protein sequence ID" value="OGY43427.1"/>
    <property type="molecule type" value="Genomic_DNA"/>
</dbReference>
<dbReference type="AlphaFoldDB" id="A0A1G1XVV0"/>
<dbReference type="STRING" id="1797532.A2729_04630"/>
<sequence>MQKIWRKNFEIQRSHPLLAYDALKVCYEYGTILLGRKFFTEIFWVNEGVNNTGTYFIKSELRKAAELTLKKIIHHSGLVKKIN</sequence>
<accession>A0A1G1XVV0</accession>
<evidence type="ECO:0000313" key="2">
    <source>
        <dbReference type="Proteomes" id="UP000178930"/>
    </source>
</evidence>
<protein>
    <submittedName>
        <fullName evidence="1">Uncharacterized protein</fullName>
    </submittedName>
</protein>
<name>A0A1G1XVV0_9BACT</name>
<dbReference type="Proteomes" id="UP000178930">
    <property type="component" value="Unassembled WGS sequence"/>
</dbReference>
<gene>
    <name evidence="1" type="ORF">A2729_04630</name>
</gene>